<keyword evidence="3" id="KW-1003">Cell membrane</keyword>
<keyword evidence="6 7" id="KW-0472">Membrane</keyword>
<sequence>MLTQLHLAEQVKFLVGLFAILNPLGAIPIFLSMAGDRRPLEMHRTALKTAVAVTIILVFSVWAGDGVLGFFGIGIPSFRIAGGLLVMMIAISMFHAKVSPARHTDAEEIEAESKVDISVVPLAIPLLAGPGAISLVIVDAHQAASFLDKILFSLSITGVGLLVWLVLRMAEPIGDRLGTAGLNISTRVMGLILAAMAVQFMVDGLIVLLPGLAAK</sequence>
<dbReference type="Proteomes" id="UP000463939">
    <property type="component" value="Chromosome"/>
</dbReference>
<dbReference type="AlphaFoldDB" id="A0A809RLU6"/>
<dbReference type="PANTHER" id="PTHR33508">
    <property type="entry name" value="UPF0056 MEMBRANE PROTEIN YHCE"/>
    <property type="match status" value="1"/>
</dbReference>
<evidence type="ECO:0000256" key="7">
    <source>
        <dbReference type="RuleBase" id="RU362048"/>
    </source>
</evidence>
<evidence type="ECO:0000256" key="4">
    <source>
        <dbReference type="ARBA" id="ARBA00022692"/>
    </source>
</evidence>
<dbReference type="Pfam" id="PF01914">
    <property type="entry name" value="MarC"/>
    <property type="match status" value="1"/>
</dbReference>
<feature type="transmembrane region" description="Helical" evidence="7">
    <location>
        <begin position="188"/>
        <end position="213"/>
    </location>
</feature>
<gene>
    <name evidence="8" type="ORF">SFSGTM_24820</name>
</gene>
<dbReference type="EMBL" id="AP021881">
    <property type="protein sequence ID" value="BBP01774.1"/>
    <property type="molecule type" value="Genomic_DNA"/>
</dbReference>
<dbReference type="RefSeq" id="WP_162085499.1">
    <property type="nucleotide sequence ID" value="NZ_AP021881.1"/>
</dbReference>
<keyword evidence="9" id="KW-1185">Reference proteome</keyword>
<organism evidence="8 9">
    <name type="scientific">Sulfuriferula nivalis</name>
    <dbReference type="NCBI Taxonomy" id="2675298"/>
    <lineage>
        <taxon>Bacteria</taxon>
        <taxon>Pseudomonadati</taxon>
        <taxon>Pseudomonadota</taxon>
        <taxon>Betaproteobacteria</taxon>
        <taxon>Nitrosomonadales</taxon>
        <taxon>Sulfuricellaceae</taxon>
        <taxon>Sulfuriferula</taxon>
    </lineage>
</organism>
<dbReference type="InterPro" id="IPR002771">
    <property type="entry name" value="Multi_antbiot-R_MarC"/>
</dbReference>
<comment type="subcellular location">
    <subcellularLocation>
        <location evidence="1 7">Cell membrane</location>
        <topology evidence="1 7">Multi-pass membrane protein</topology>
    </subcellularLocation>
</comment>
<evidence type="ECO:0000256" key="5">
    <source>
        <dbReference type="ARBA" id="ARBA00022989"/>
    </source>
</evidence>
<name>A0A809RLU6_9PROT</name>
<feature type="transmembrane region" description="Helical" evidence="7">
    <location>
        <begin position="46"/>
        <end position="64"/>
    </location>
</feature>
<evidence type="ECO:0000256" key="3">
    <source>
        <dbReference type="ARBA" id="ARBA00022475"/>
    </source>
</evidence>
<proteinExistence type="inferred from homology"/>
<protein>
    <recommendedName>
        <fullName evidence="7">UPF0056 membrane protein</fullName>
    </recommendedName>
</protein>
<dbReference type="KEGG" id="sniv:SFSGTM_24820"/>
<feature type="transmembrane region" description="Helical" evidence="7">
    <location>
        <begin position="70"/>
        <end position="94"/>
    </location>
</feature>
<evidence type="ECO:0000256" key="6">
    <source>
        <dbReference type="ARBA" id="ARBA00023136"/>
    </source>
</evidence>
<evidence type="ECO:0000256" key="1">
    <source>
        <dbReference type="ARBA" id="ARBA00004651"/>
    </source>
</evidence>
<evidence type="ECO:0000313" key="8">
    <source>
        <dbReference type="EMBL" id="BBP01774.1"/>
    </source>
</evidence>
<feature type="transmembrane region" description="Helical" evidence="7">
    <location>
        <begin position="115"/>
        <end position="138"/>
    </location>
</feature>
<dbReference type="GO" id="GO:0005886">
    <property type="term" value="C:plasma membrane"/>
    <property type="evidence" value="ECO:0007669"/>
    <property type="project" value="UniProtKB-SubCell"/>
</dbReference>
<accession>A0A809RLU6</accession>
<keyword evidence="4 7" id="KW-0812">Transmembrane</keyword>
<evidence type="ECO:0000256" key="2">
    <source>
        <dbReference type="ARBA" id="ARBA00009784"/>
    </source>
</evidence>
<feature type="transmembrane region" description="Helical" evidence="7">
    <location>
        <begin position="150"/>
        <end position="167"/>
    </location>
</feature>
<dbReference type="NCBIfam" id="TIGR00427">
    <property type="entry name" value="NAAT family transporter"/>
    <property type="match status" value="1"/>
</dbReference>
<evidence type="ECO:0000313" key="9">
    <source>
        <dbReference type="Proteomes" id="UP000463939"/>
    </source>
</evidence>
<comment type="similarity">
    <text evidence="2 7">Belongs to the UPF0056 (MarC) family.</text>
</comment>
<reference evidence="9" key="1">
    <citation type="submission" date="2019-11" db="EMBL/GenBank/DDBJ databases">
        <title>Isolation and characterization of a novel species in the genus Sulfuriferula.</title>
        <authorList>
            <person name="Mochizuki J."/>
            <person name="Kojima H."/>
            <person name="Fukui M."/>
        </authorList>
    </citation>
    <scope>NUCLEOTIDE SEQUENCE [LARGE SCALE GENOMIC DNA]</scope>
    <source>
        <strain evidence="9">SGTM</strain>
    </source>
</reference>
<feature type="transmembrane region" description="Helical" evidence="7">
    <location>
        <begin position="13"/>
        <end position="34"/>
    </location>
</feature>
<keyword evidence="5 7" id="KW-1133">Transmembrane helix</keyword>
<dbReference type="PANTHER" id="PTHR33508:SF1">
    <property type="entry name" value="UPF0056 MEMBRANE PROTEIN YHCE"/>
    <property type="match status" value="1"/>
</dbReference>